<accession>A0ACC2IE97</accession>
<name>A0ACC2IE97_9PLEO</name>
<keyword evidence="2" id="KW-1185">Reference proteome</keyword>
<evidence type="ECO:0000313" key="1">
    <source>
        <dbReference type="EMBL" id="KAJ8113468.1"/>
    </source>
</evidence>
<organism evidence="1 2">
    <name type="scientific">Boeremia exigua</name>
    <dbReference type="NCBI Taxonomy" id="749465"/>
    <lineage>
        <taxon>Eukaryota</taxon>
        <taxon>Fungi</taxon>
        <taxon>Dikarya</taxon>
        <taxon>Ascomycota</taxon>
        <taxon>Pezizomycotina</taxon>
        <taxon>Dothideomycetes</taxon>
        <taxon>Pleosporomycetidae</taxon>
        <taxon>Pleosporales</taxon>
        <taxon>Pleosporineae</taxon>
        <taxon>Didymellaceae</taxon>
        <taxon>Boeremia</taxon>
    </lineage>
</organism>
<gene>
    <name evidence="1" type="ORF">OPT61_g4400</name>
</gene>
<dbReference type="Proteomes" id="UP001153331">
    <property type="component" value="Unassembled WGS sequence"/>
</dbReference>
<sequence>METITNIASTATSTVSNLIYGNQDAATKTNETTGKEPVSGQLGKGTADEPYDQGNSEDALKKSTGSTVEPTGSVQTPEDLIKAYKNEAGDSTTSTTGSAPTAVGITDKAGVTDQVWKPTDVDAVKPSVVDPAAAPETGVGAQDSSATGKDTLWRGVDAYKDTSATGSASAKPISGEATTDGPKGAVDAEPKNYSIGDLTSGKETAAKPVGETTTSANTTSQSDSKTGESATSPPDLSTTSPGDKPDFSADTHKPSPNSAGTWTHKVGNVLNKADGVAGLVGERAGHGGPATAIPEHQKSSSASPSGDDDEKTGKMDKLKDKLKTKLHIGH</sequence>
<evidence type="ECO:0000313" key="2">
    <source>
        <dbReference type="Proteomes" id="UP001153331"/>
    </source>
</evidence>
<protein>
    <submittedName>
        <fullName evidence="1">Uncharacterized protein</fullName>
    </submittedName>
</protein>
<proteinExistence type="predicted"/>
<comment type="caution">
    <text evidence="1">The sequence shown here is derived from an EMBL/GenBank/DDBJ whole genome shotgun (WGS) entry which is preliminary data.</text>
</comment>
<dbReference type="EMBL" id="JAPHNI010000251">
    <property type="protein sequence ID" value="KAJ8113468.1"/>
    <property type="molecule type" value="Genomic_DNA"/>
</dbReference>
<reference evidence="1" key="1">
    <citation type="submission" date="2022-11" db="EMBL/GenBank/DDBJ databases">
        <title>Genome Sequence of Boeremia exigua.</title>
        <authorList>
            <person name="Buettner E."/>
        </authorList>
    </citation>
    <scope>NUCLEOTIDE SEQUENCE</scope>
    <source>
        <strain evidence="1">CU02</strain>
    </source>
</reference>